<feature type="domain" description="Transposase IS66 zinc-finger binding" evidence="2">
    <location>
        <begin position="114"/>
        <end position="156"/>
    </location>
</feature>
<feature type="domain" description="Transposase IS66 C-terminal" evidence="4">
    <location>
        <begin position="458"/>
        <end position="495"/>
    </location>
</feature>
<dbReference type="AlphaFoldDB" id="A0A934T1X0"/>
<feature type="domain" description="Transposase IS66 central" evidence="1">
    <location>
        <begin position="170"/>
        <end position="451"/>
    </location>
</feature>
<dbReference type="InterPro" id="IPR039552">
    <property type="entry name" value="IS66_C"/>
</dbReference>
<dbReference type="InterPro" id="IPR004291">
    <property type="entry name" value="Transposase_IS66_central"/>
</dbReference>
<organism evidence="5 6">
    <name type="scientific">Noviherbaspirillum pedocola</name>
    <dbReference type="NCBI Taxonomy" id="2801341"/>
    <lineage>
        <taxon>Bacteria</taxon>
        <taxon>Pseudomonadati</taxon>
        <taxon>Pseudomonadota</taxon>
        <taxon>Betaproteobacteria</taxon>
        <taxon>Burkholderiales</taxon>
        <taxon>Oxalobacteraceae</taxon>
        <taxon>Noviherbaspirillum</taxon>
    </lineage>
</organism>
<dbReference type="Pfam" id="PF03050">
    <property type="entry name" value="DDE_Tnp_IS66"/>
    <property type="match status" value="1"/>
</dbReference>
<dbReference type="Proteomes" id="UP000622890">
    <property type="component" value="Unassembled WGS sequence"/>
</dbReference>
<sequence>MTSPADLDTLSTEELRQLASRLLVETRAKQALIDKLTHEMAVLKRLKFAASSEAYSGEQQRLLFETIDADLEALSAEMEQLTAPAPAGEKRQPKRAPLPAALPRREVHHEPASTTCHCGCALQRIGEDVAEKLDYQPGVFTVERHVRGKWVCRQCETLVQAPVPPQVIDKGMPTAGLLAQVLVAKYVDHQPLYRQSGIFARAGFAIPDSTLAQWVGTCGVQLQPLVEALRAELLAESVLHADETPVAMLKPGNGKTHRAYLWSYCSTGMSPMKGVVFDFAETRAGRHAEQFLGDWRGTLVCDDYSGYKALFRQGVTEAGCMAHARRKFHELYANHKSQIAEEALKLFGALYELERQVQELDATARRELRQRLARPAADTLHAWLLAQRQRVPEGSATAKAIDYSLGRWGPLTRYLEDGAVPIDNNWVENRIRPIALGRSNWLFAGSLRAGQRAAAVMSLLHSARLNGHEVHAYMKDVLERLPSQPASRIGELLPHRWSPA</sequence>
<evidence type="ECO:0000259" key="2">
    <source>
        <dbReference type="Pfam" id="PF13005"/>
    </source>
</evidence>
<evidence type="ECO:0000313" key="6">
    <source>
        <dbReference type="Proteomes" id="UP000622890"/>
    </source>
</evidence>
<evidence type="ECO:0000259" key="3">
    <source>
        <dbReference type="Pfam" id="PF13007"/>
    </source>
</evidence>
<name>A0A934T1X0_9BURK</name>
<dbReference type="Pfam" id="PF13005">
    <property type="entry name" value="zf-IS66"/>
    <property type="match status" value="1"/>
</dbReference>
<feature type="domain" description="Transposase TnpC homeodomain" evidence="3">
    <location>
        <begin position="36"/>
        <end position="107"/>
    </location>
</feature>
<dbReference type="Pfam" id="PF13817">
    <property type="entry name" value="DDE_Tnp_IS66_C"/>
    <property type="match status" value="1"/>
</dbReference>
<dbReference type="PANTHER" id="PTHR33678">
    <property type="entry name" value="BLL1576 PROTEIN"/>
    <property type="match status" value="1"/>
</dbReference>
<dbReference type="InterPro" id="IPR052344">
    <property type="entry name" value="Transposase-related"/>
</dbReference>
<dbReference type="Pfam" id="PF13007">
    <property type="entry name" value="LZ_Tnp_IS66"/>
    <property type="match status" value="1"/>
</dbReference>
<reference evidence="5" key="1">
    <citation type="submission" date="2021-01" db="EMBL/GenBank/DDBJ databases">
        <title>Genome sequence of strain Noviherbaspirillum sp. DKR-6.</title>
        <authorList>
            <person name="Chaudhary D.K."/>
        </authorList>
    </citation>
    <scope>NUCLEOTIDE SEQUENCE</scope>
    <source>
        <strain evidence="5">DKR-6</strain>
    </source>
</reference>
<evidence type="ECO:0000259" key="1">
    <source>
        <dbReference type="Pfam" id="PF03050"/>
    </source>
</evidence>
<protein>
    <submittedName>
        <fullName evidence="5">IS66 family transposase</fullName>
    </submittedName>
</protein>
<dbReference type="NCBIfam" id="NF033517">
    <property type="entry name" value="transpos_IS66"/>
    <property type="match status" value="1"/>
</dbReference>
<dbReference type="InterPro" id="IPR024463">
    <property type="entry name" value="Transposase_TnpC_homeodom"/>
</dbReference>
<evidence type="ECO:0000313" key="5">
    <source>
        <dbReference type="EMBL" id="MBK4739386.1"/>
    </source>
</evidence>
<keyword evidence="6" id="KW-1185">Reference proteome</keyword>
<dbReference type="PANTHER" id="PTHR33678:SF1">
    <property type="entry name" value="BLL1576 PROTEIN"/>
    <property type="match status" value="1"/>
</dbReference>
<accession>A0A934T1X0</accession>
<evidence type="ECO:0000259" key="4">
    <source>
        <dbReference type="Pfam" id="PF13817"/>
    </source>
</evidence>
<dbReference type="RefSeq" id="WP_200598750.1">
    <property type="nucleotide sequence ID" value="NZ_JAEPBG010000062.1"/>
</dbReference>
<gene>
    <name evidence="5" type="ORF">JJB74_32845</name>
</gene>
<proteinExistence type="predicted"/>
<dbReference type="EMBL" id="JAEPBG010000062">
    <property type="protein sequence ID" value="MBK4739386.1"/>
    <property type="molecule type" value="Genomic_DNA"/>
</dbReference>
<dbReference type="InterPro" id="IPR024474">
    <property type="entry name" value="Znf_dom_IS66"/>
</dbReference>
<comment type="caution">
    <text evidence="5">The sequence shown here is derived from an EMBL/GenBank/DDBJ whole genome shotgun (WGS) entry which is preliminary data.</text>
</comment>